<proteinExistence type="predicted"/>
<dbReference type="SUPFAM" id="SSF52047">
    <property type="entry name" value="RNI-like"/>
    <property type="match status" value="1"/>
</dbReference>
<evidence type="ECO:0000256" key="1">
    <source>
        <dbReference type="SAM" id="MobiDB-lite"/>
    </source>
</evidence>
<dbReference type="PANTHER" id="PTHR38926:SF72">
    <property type="entry name" value="IM:7136021-RELATED"/>
    <property type="match status" value="1"/>
</dbReference>
<keyword evidence="3" id="KW-1185">Reference proteome</keyword>
<accession>A0AAD7TWA4</accession>
<dbReference type="Proteomes" id="UP001215151">
    <property type="component" value="Unassembled WGS sequence"/>
</dbReference>
<organism evidence="2 3">
    <name type="scientific">Trametes cubensis</name>
    <dbReference type="NCBI Taxonomy" id="1111947"/>
    <lineage>
        <taxon>Eukaryota</taxon>
        <taxon>Fungi</taxon>
        <taxon>Dikarya</taxon>
        <taxon>Basidiomycota</taxon>
        <taxon>Agaricomycotina</taxon>
        <taxon>Agaricomycetes</taxon>
        <taxon>Polyporales</taxon>
        <taxon>Polyporaceae</taxon>
        <taxon>Trametes</taxon>
    </lineage>
</organism>
<dbReference type="SUPFAM" id="SSF81383">
    <property type="entry name" value="F-box domain"/>
    <property type="match status" value="1"/>
</dbReference>
<dbReference type="PANTHER" id="PTHR38926">
    <property type="entry name" value="F-BOX DOMAIN CONTAINING PROTEIN, EXPRESSED"/>
    <property type="match status" value="1"/>
</dbReference>
<reference evidence="2" key="1">
    <citation type="submission" date="2022-11" db="EMBL/GenBank/DDBJ databases">
        <title>Genome Sequence of Cubamyces cubensis.</title>
        <authorList>
            <person name="Buettner E."/>
        </authorList>
    </citation>
    <scope>NUCLEOTIDE SEQUENCE</scope>
    <source>
        <strain evidence="2">MPL-01</strain>
    </source>
</reference>
<feature type="compositionally biased region" description="Polar residues" evidence="1">
    <location>
        <begin position="1"/>
        <end position="13"/>
    </location>
</feature>
<gene>
    <name evidence="2" type="ORF">ONZ51_g4328</name>
</gene>
<dbReference type="AlphaFoldDB" id="A0AAD7TWA4"/>
<dbReference type="EMBL" id="JAPEVG010000083">
    <property type="protein sequence ID" value="KAJ8487188.1"/>
    <property type="molecule type" value="Genomic_DNA"/>
</dbReference>
<dbReference type="Gene3D" id="1.20.1280.50">
    <property type="match status" value="1"/>
</dbReference>
<comment type="caution">
    <text evidence="2">The sequence shown here is derived from an EMBL/GenBank/DDBJ whole genome shotgun (WGS) entry which is preliminary data.</text>
</comment>
<evidence type="ECO:0000313" key="2">
    <source>
        <dbReference type="EMBL" id="KAJ8487188.1"/>
    </source>
</evidence>
<protein>
    <recommendedName>
        <fullName evidence="4">F-box domain-containing protein</fullName>
    </recommendedName>
</protein>
<evidence type="ECO:0008006" key="4">
    <source>
        <dbReference type="Google" id="ProtNLM"/>
    </source>
</evidence>
<feature type="region of interest" description="Disordered" evidence="1">
    <location>
        <begin position="1"/>
        <end position="25"/>
    </location>
</feature>
<sequence length="602" mass="67580">MSGNSCPTVQPEGTSDLDPADPSVAKTSLQISNSGSIMPTRTIDWFPPEILLSIFECVIHLDLVADDGYGEVQRRCMGHARMVSRTLYGSTYVPTITPYGLTRFPTHALHGLTHVCKRWREVALNCPTLWTNIDNRVPAQMDAFFVRSRAAPISINLISRNFGDLASIMYRHGSRIKRLDVTVHKMVPSSRQPRLRCAVPLLECLTMVSTDNEAPLRLHDNAMAILDACNFGVKALALINVIPGVPRLALPQLTHLYLSGGSRTAVWGDAMHHLPAILAHTPALQHLHISNLRHRTTQADMSDAMQPVALPALRSLTCSKGWVTSALRLLELLELPENVLVRLDSLECQSPNTVIRSYALSPQTLAWLSSFTYLEVMSHNHDTLLIAHGSRPHSGLWIQAMCHNLMVDWVQWLTQLTTMFPLPSVTSLKISWHDEDLVRSLFRQFPLVTELVAYFNHEWMPGEGDCERVASDLYAALSEGNPPSCPRLETLILSYDAIPTALCIPQLVDAIALRKALGYPLRRFTIDTGHQHCKSEEDELQSTLRRVKAHVLESSDLSFGTGAFEFKMDERWTIPEAERWWQLPNDEKAANVFPIYGFEPRW</sequence>
<dbReference type="InterPro" id="IPR036047">
    <property type="entry name" value="F-box-like_dom_sf"/>
</dbReference>
<name>A0AAD7TWA4_9APHY</name>
<evidence type="ECO:0000313" key="3">
    <source>
        <dbReference type="Proteomes" id="UP001215151"/>
    </source>
</evidence>
<dbReference type="InterPro" id="IPR032675">
    <property type="entry name" value="LRR_dom_sf"/>
</dbReference>
<dbReference type="Gene3D" id="3.80.10.10">
    <property type="entry name" value="Ribonuclease Inhibitor"/>
    <property type="match status" value="1"/>
</dbReference>